<evidence type="ECO:0000259" key="2">
    <source>
        <dbReference type="Pfam" id="PF02129"/>
    </source>
</evidence>
<dbReference type="InterPro" id="IPR000383">
    <property type="entry name" value="Xaa-Pro-like_dom"/>
</dbReference>
<dbReference type="InterPro" id="IPR050261">
    <property type="entry name" value="FrsA_esterase"/>
</dbReference>
<dbReference type="Gene3D" id="3.40.50.1820">
    <property type="entry name" value="alpha/beta hydrolase"/>
    <property type="match status" value="1"/>
</dbReference>
<dbReference type="GO" id="GO:0052689">
    <property type="term" value="F:carboxylic ester hydrolase activity"/>
    <property type="evidence" value="ECO:0007669"/>
    <property type="project" value="UniProtKB-ARBA"/>
</dbReference>
<organism evidence="3 4">
    <name type="scientific">Pseudoduganella guangdongensis</name>
    <dbReference type="NCBI Taxonomy" id="2692179"/>
    <lineage>
        <taxon>Bacteria</taxon>
        <taxon>Pseudomonadati</taxon>
        <taxon>Pseudomonadota</taxon>
        <taxon>Betaproteobacteria</taxon>
        <taxon>Burkholderiales</taxon>
        <taxon>Oxalobacteraceae</taxon>
        <taxon>Telluria group</taxon>
        <taxon>Pseudoduganella</taxon>
    </lineage>
</organism>
<dbReference type="PANTHER" id="PTHR22946">
    <property type="entry name" value="DIENELACTONE HYDROLASE DOMAIN-CONTAINING PROTEIN-RELATED"/>
    <property type="match status" value="1"/>
</dbReference>
<comment type="caution">
    <text evidence="3">The sequence shown here is derived from an EMBL/GenBank/DDBJ whole genome shotgun (WGS) entry which is preliminary data.</text>
</comment>
<dbReference type="AlphaFoldDB" id="A0A6N9HIJ6"/>
<proteinExistence type="predicted"/>
<dbReference type="Proteomes" id="UP000448575">
    <property type="component" value="Unassembled WGS sequence"/>
</dbReference>
<dbReference type="InterPro" id="IPR029058">
    <property type="entry name" value="AB_hydrolase_fold"/>
</dbReference>
<evidence type="ECO:0000256" key="1">
    <source>
        <dbReference type="ARBA" id="ARBA00022801"/>
    </source>
</evidence>
<sequence length="371" mass="40375">MLACASLPLAQAGELALDARLNEQVIMVPAGRAPEGQLETTVFRPPGAGPFPLLIVNHGKAPGNPRLQARDRFIYLATAFVRRGYAVMVPMRSGFANSSGKFVEYGCNMTANGYEQAGDIADVVRFARQQQWVDGERIVLAGQSFGGLASVAAATQELPGVRGIMNFAGGLKVHGDLCDWRGALVKAFTEYGRRNKLPSMWMYGANDSYFGPELAARMHQAFTAAGGRAQLVAFGAFKKDAHGLLGNRDGATVWLPEVERFLAAVGMPTREVYAVADPPPQRATHYAALEDVEAVPYVPQRGREQYREFLKKATPRAFAISRTGSWGWAEEGENTNEKALAACQSASREPCRLYSVDYQIVWPERASAGRN</sequence>
<dbReference type="EMBL" id="WWCJ01000009">
    <property type="protein sequence ID" value="MYN03320.1"/>
    <property type="molecule type" value="Genomic_DNA"/>
</dbReference>
<reference evidence="3 4" key="1">
    <citation type="submission" date="2019-12" db="EMBL/GenBank/DDBJ databases">
        <title>Novel species isolated from a subtropical stream in China.</title>
        <authorList>
            <person name="Lu H."/>
        </authorList>
    </citation>
    <scope>NUCLEOTIDE SEQUENCE [LARGE SCALE GENOMIC DNA]</scope>
    <source>
        <strain evidence="3 4">DS3</strain>
    </source>
</reference>
<dbReference type="RefSeq" id="WP_161026289.1">
    <property type="nucleotide sequence ID" value="NZ_WWCJ01000009.1"/>
</dbReference>
<dbReference type="PANTHER" id="PTHR22946:SF9">
    <property type="entry name" value="POLYKETIDE TRANSFERASE AF380"/>
    <property type="match status" value="1"/>
</dbReference>
<protein>
    <submittedName>
        <fullName evidence="3">Prolyl oligopeptidase family serine peptidase</fullName>
    </submittedName>
</protein>
<evidence type="ECO:0000313" key="4">
    <source>
        <dbReference type="Proteomes" id="UP000448575"/>
    </source>
</evidence>
<gene>
    <name evidence="3" type="ORF">GTP41_14585</name>
</gene>
<keyword evidence="1" id="KW-0378">Hydrolase</keyword>
<dbReference type="SUPFAM" id="SSF53474">
    <property type="entry name" value="alpha/beta-Hydrolases"/>
    <property type="match status" value="1"/>
</dbReference>
<accession>A0A6N9HIJ6</accession>
<evidence type="ECO:0000313" key="3">
    <source>
        <dbReference type="EMBL" id="MYN03320.1"/>
    </source>
</evidence>
<dbReference type="Pfam" id="PF02129">
    <property type="entry name" value="Peptidase_S15"/>
    <property type="match status" value="1"/>
</dbReference>
<keyword evidence="4" id="KW-1185">Reference proteome</keyword>
<feature type="domain" description="Xaa-Pro dipeptidyl-peptidase-like" evidence="2">
    <location>
        <begin position="37"/>
        <end position="179"/>
    </location>
</feature>
<name>A0A6N9HIJ6_9BURK</name>